<feature type="transmembrane region" description="Helical" evidence="1">
    <location>
        <begin position="6"/>
        <end position="29"/>
    </location>
</feature>
<reference evidence="2" key="2">
    <citation type="submission" date="2024-03" db="EMBL/GenBank/DDBJ databases">
        <authorList>
            <person name="Ni Y."/>
            <person name="Xu T."/>
            <person name="Yan S."/>
            <person name="Chen L."/>
            <person name="Wang Y."/>
        </authorList>
    </citation>
    <scope>NUCLEOTIDE SEQUENCE</scope>
    <source>
        <strain evidence="2">NYM1</strain>
    </source>
</reference>
<reference evidence="2" key="1">
    <citation type="journal article" date="2024" name="Environ. Microbiol. Rep.">
        <title>Hiding in plain sight: The discovery of complete genomes of 11 hypothetical spindle-shaped viruses that putatively infect mesophilic ammonia-oxidizing archaea.</title>
        <authorList>
            <person name="Ni Y."/>
            <person name="Xu T."/>
            <person name="Yan S."/>
            <person name="Chen L."/>
            <person name="Wang Y."/>
        </authorList>
    </citation>
    <scope>NUCLEOTIDE SEQUENCE</scope>
    <source>
        <strain evidence="2">NYM1</strain>
    </source>
</reference>
<evidence type="ECO:0000256" key="1">
    <source>
        <dbReference type="SAM" id="Phobius"/>
    </source>
</evidence>
<proteinExistence type="predicted"/>
<organism evidence="2">
    <name type="scientific">Nitrosopumilaceae spindle-shaped virus</name>
    <dbReference type="NCBI Taxonomy" id="3065433"/>
    <lineage>
        <taxon>Viruses</taxon>
    </lineage>
</organism>
<keyword evidence="1" id="KW-0472">Membrane</keyword>
<name>A0AAT9J7M2_9VIRU</name>
<keyword evidence="1" id="KW-1133">Transmembrane helix</keyword>
<keyword evidence="1" id="KW-0812">Transmembrane</keyword>
<sequence length="53" mass="6383">MKKENYVYIWFVLGIIGSVLTFVIDFRFLPVMLSGYAFMILSYWDWREHATIT</sequence>
<protein>
    <submittedName>
        <fullName evidence="2">ORF31</fullName>
    </submittedName>
</protein>
<dbReference type="EMBL" id="BK067792">
    <property type="protein sequence ID" value="DBA52238.1"/>
    <property type="molecule type" value="Genomic_DNA"/>
</dbReference>
<accession>A0AAT9J7M2</accession>
<evidence type="ECO:0000313" key="2">
    <source>
        <dbReference type="EMBL" id="DBA52238.1"/>
    </source>
</evidence>